<evidence type="ECO:0000313" key="1">
    <source>
        <dbReference type="EMBL" id="ABM79297.1"/>
    </source>
</evidence>
<protein>
    <recommendedName>
        <fullName evidence="3">Teichuronic acid biosynthesis glycosyltransferase TuaH</fullName>
    </recommendedName>
</protein>
<dbReference type="EMBL" id="CP000554">
    <property type="protein sequence ID" value="ABM79297.1"/>
    <property type="molecule type" value="Genomic_DNA"/>
</dbReference>
<dbReference type="RefSeq" id="WP_011827141.1">
    <property type="nucleotide sequence ID" value="NC_008820.1"/>
</dbReference>
<dbReference type="Gene3D" id="3.40.50.2000">
    <property type="entry name" value="Glycogen Phosphorylase B"/>
    <property type="match status" value="1"/>
</dbReference>
<organism evidence="1 2">
    <name type="scientific">Prochlorococcus marinus (strain MIT 9303)</name>
    <dbReference type="NCBI Taxonomy" id="59922"/>
    <lineage>
        <taxon>Bacteria</taxon>
        <taxon>Bacillati</taxon>
        <taxon>Cyanobacteriota</taxon>
        <taxon>Cyanophyceae</taxon>
        <taxon>Synechococcales</taxon>
        <taxon>Prochlorococcaceae</taxon>
        <taxon>Prochlorococcus</taxon>
    </lineage>
</organism>
<dbReference type="STRING" id="59922.P9303_25661"/>
<dbReference type="SUPFAM" id="SSF53756">
    <property type="entry name" value="UDP-Glycosyltransferase/glycogen phosphorylase"/>
    <property type="match status" value="1"/>
</dbReference>
<name>A2CCT7_PROM3</name>
<accession>A2CCT7</accession>
<proteinExistence type="predicted"/>
<dbReference type="PANTHER" id="PTHR12526:SF630">
    <property type="entry name" value="GLYCOSYLTRANSFERASE"/>
    <property type="match status" value="1"/>
</dbReference>
<dbReference type="Proteomes" id="UP000002274">
    <property type="component" value="Chromosome"/>
</dbReference>
<dbReference type="PANTHER" id="PTHR12526">
    <property type="entry name" value="GLYCOSYLTRANSFERASE"/>
    <property type="match status" value="1"/>
</dbReference>
<reference evidence="1 2" key="1">
    <citation type="journal article" date="2007" name="PLoS Genet.">
        <title>Patterns and implications of gene gain and loss in the evolution of Prochlorococcus.</title>
        <authorList>
            <person name="Kettler G.C."/>
            <person name="Martiny A.C."/>
            <person name="Huang K."/>
            <person name="Zucker J."/>
            <person name="Coleman M.L."/>
            <person name="Rodrigue S."/>
            <person name="Chen F."/>
            <person name="Lapidus A."/>
            <person name="Ferriera S."/>
            <person name="Johnson J."/>
            <person name="Steglich C."/>
            <person name="Church G.M."/>
            <person name="Richardson P."/>
            <person name="Chisholm S.W."/>
        </authorList>
    </citation>
    <scope>NUCLEOTIDE SEQUENCE [LARGE SCALE GENOMIC DNA]</scope>
    <source>
        <strain evidence="1 2">MIT 9303</strain>
    </source>
</reference>
<dbReference type="CAZy" id="GT4">
    <property type="family name" value="Glycosyltransferase Family 4"/>
</dbReference>
<gene>
    <name evidence="1" type="ordered locus">P9303_25661</name>
</gene>
<dbReference type="AlphaFoldDB" id="A2CCT7"/>
<dbReference type="KEGG" id="pmf:P9303_25661"/>
<dbReference type="Pfam" id="PF13692">
    <property type="entry name" value="Glyco_trans_1_4"/>
    <property type="match status" value="1"/>
</dbReference>
<dbReference type="BioCyc" id="PMAR59922:G1G80-2251-MONOMER"/>
<evidence type="ECO:0000313" key="2">
    <source>
        <dbReference type="Proteomes" id="UP000002274"/>
    </source>
</evidence>
<sequence>MADFVVLSTADWDHPLWTNKQHVAVSLAAAGHRVLYVDSLGLRAPRVGAVDRGRILRRLGRVLRPPRRVGEALWVWSPLVLPGGTAGFALILNRQLLTLGLRLALLWLRFQQPILWTYNPLTCRYLALGSFGGSIYHCVDRIQAQPGMPAERISASERQLCRAVDVVFTTSPDLQADLEKIHPHTHFFGNVADQQHFGQALSGTLPCPPALNDLPRPRLLFIGAIDAYKLNLPMLEILAERHPEWTYVFVGPVGEADPATDVSNLLTFSNVHFVGAQPYSDLPSWLAHCDVALLPLRHNSYTRHMFPMKFFEYLASGKPVVATAIPALRPHAVAAHLCESEADSFEVAIAKALASEGPALTERLAVAAEHTYEVRTAAMLSVLNELGILPDARASGVSSGRARVRVRRLRHYWHEWLLSQLATSLAAGLDRIGAHHNALEMLQAFRHRWPLNLPVLRALIPRSVQAGDFNYALEVMEDLWINYGQISYLRKLLFRRGSRPEDLQQQIALFETLARSVRLPLTYRCYSRVVLAYRIVESGDQVRMRESAVALQSFVVQLESDPGTRLCRRGNRSNRAKLLISCYSTLTRLYLALGDRKSLAAIGQKAAEFMDGFDLNAIDRDTSFRLTRNLMRCLTIDVLEAWRLGDQSLYQRARQRLVLVVDHCHQSIHDESNAQEDHRGFAKALLEEVDSLEPMITGPSHDPQRIHELLRLMVKNKGLSLDGVLPLFPEYLDTKVAEVCQ</sequence>
<evidence type="ECO:0008006" key="3">
    <source>
        <dbReference type="Google" id="ProtNLM"/>
    </source>
</evidence>
<dbReference type="HOGENOM" id="CLU_370430_0_0_3"/>